<evidence type="ECO:0000313" key="2">
    <source>
        <dbReference type="EMBL" id="GAA4495720.1"/>
    </source>
</evidence>
<reference evidence="3" key="1">
    <citation type="journal article" date="2019" name="Int. J. Syst. Evol. Microbiol.">
        <title>The Global Catalogue of Microorganisms (GCM) 10K type strain sequencing project: providing services to taxonomists for standard genome sequencing and annotation.</title>
        <authorList>
            <consortium name="The Broad Institute Genomics Platform"/>
            <consortium name="The Broad Institute Genome Sequencing Center for Infectious Disease"/>
            <person name="Wu L."/>
            <person name="Ma J."/>
        </authorList>
    </citation>
    <scope>NUCLEOTIDE SEQUENCE [LARGE SCALE GENOMIC DNA]</scope>
    <source>
        <strain evidence="3">JCM 17933</strain>
    </source>
</reference>
<gene>
    <name evidence="2" type="ORF">GCM10023191_036810</name>
</gene>
<organism evidence="2 3">
    <name type="scientific">Actinoallomurus oryzae</name>
    <dbReference type="NCBI Taxonomy" id="502180"/>
    <lineage>
        <taxon>Bacteria</taxon>
        <taxon>Bacillati</taxon>
        <taxon>Actinomycetota</taxon>
        <taxon>Actinomycetes</taxon>
        <taxon>Streptosporangiales</taxon>
        <taxon>Thermomonosporaceae</taxon>
        <taxon>Actinoallomurus</taxon>
    </lineage>
</organism>
<evidence type="ECO:0000313" key="3">
    <source>
        <dbReference type="Proteomes" id="UP001500503"/>
    </source>
</evidence>
<dbReference type="EMBL" id="BAABHF010000019">
    <property type="protein sequence ID" value="GAA4495720.1"/>
    <property type="molecule type" value="Genomic_DNA"/>
</dbReference>
<name>A0ABP8Q0R9_9ACTN</name>
<dbReference type="InterPro" id="IPR037401">
    <property type="entry name" value="SnoaL-like"/>
</dbReference>
<sequence length="201" mass="22712">MRPMSENDSDLVSVLTLVTHERQARDRGWWSSLARCYTPEATIQASWFDGTAVEYIELSKRMFDQTPSSHRLGLPVIDVNGTRAIVEVPMTIEFRGTFRGVEVDVASHMRTLHRAEKRDGGWRFAVSVAIFDHDTMTPAIPAATLTLTPDDLQGTRPSYRMLSLWMTELGYTVPADRYGVDRPTELTALYDDAYAWAGLPR</sequence>
<comment type="caution">
    <text evidence="2">The sequence shown here is derived from an EMBL/GenBank/DDBJ whole genome shotgun (WGS) entry which is preliminary data.</text>
</comment>
<protein>
    <recommendedName>
        <fullName evidence="1">SnoaL-like domain-containing protein</fullName>
    </recommendedName>
</protein>
<evidence type="ECO:0000259" key="1">
    <source>
        <dbReference type="Pfam" id="PF13577"/>
    </source>
</evidence>
<dbReference type="Proteomes" id="UP001500503">
    <property type="component" value="Unassembled WGS sequence"/>
</dbReference>
<accession>A0ABP8Q0R9</accession>
<dbReference type="SUPFAM" id="SSF54427">
    <property type="entry name" value="NTF2-like"/>
    <property type="match status" value="1"/>
</dbReference>
<feature type="domain" description="SnoaL-like" evidence="1">
    <location>
        <begin position="14"/>
        <end position="125"/>
    </location>
</feature>
<dbReference type="Pfam" id="PF13577">
    <property type="entry name" value="SnoaL_4"/>
    <property type="match status" value="1"/>
</dbReference>
<dbReference type="InterPro" id="IPR032710">
    <property type="entry name" value="NTF2-like_dom_sf"/>
</dbReference>
<dbReference type="Gene3D" id="3.10.450.50">
    <property type="match status" value="1"/>
</dbReference>
<proteinExistence type="predicted"/>
<keyword evidence="3" id="KW-1185">Reference proteome</keyword>